<dbReference type="Proteomes" id="UP000811899">
    <property type="component" value="Unassembled WGS sequence"/>
</dbReference>
<dbReference type="Pfam" id="PF21157">
    <property type="entry name" value="DksA_N"/>
    <property type="match status" value="1"/>
</dbReference>
<evidence type="ECO:0000313" key="8">
    <source>
        <dbReference type="Proteomes" id="UP000811899"/>
    </source>
</evidence>
<sequence length="139" mass="15782">MVDKQSEMKAILLKMKEDALNEITKAMKSGANVVTGEPSGDIYDQASSERDRELGMLLGDREREKLVSIDEALLRLDEGEYGICEECEEEIPLGRLKALPFARHCVKCKSDIERQQAQTKRFEEDRAYREIAIGEEDEG</sequence>
<dbReference type="PROSITE" id="PS51128">
    <property type="entry name" value="ZF_DKSA_2"/>
    <property type="match status" value="1"/>
</dbReference>
<feature type="zinc finger region" description="dksA C4-type" evidence="4">
    <location>
        <begin position="84"/>
        <end position="108"/>
    </location>
</feature>
<keyword evidence="3" id="KW-0862">Zinc</keyword>
<dbReference type="PROSITE" id="PS01102">
    <property type="entry name" value="ZF_DKSA_1"/>
    <property type="match status" value="1"/>
</dbReference>
<accession>A0AAW4L3D6</accession>
<dbReference type="EMBL" id="JAHCVJ010000002">
    <property type="protein sequence ID" value="MBT0664010.1"/>
    <property type="molecule type" value="Genomic_DNA"/>
</dbReference>
<gene>
    <name evidence="7" type="ORF">KI809_06815</name>
</gene>
<evidence type="ECO:0000256" key="1">
    <source>
        <dbReference type="ARBA" id="ARBA00022723"/>
    </source>
</evidence>
<comment type="caution">
    <text evidence="7">The sequence shown here is derived from an EMBL/GenBank/DDBJ whole genome shotgun (WGS) entry which is preliminary data.</text>
</comment>
<dbReference type="AlphaFoldDB" id="A0AAW4L3D6"/>
<protein>
    <submittedName>
        <fullName evidence="7">TraR/DksA family transcriptional regulator</fullName>
    </submittedName>
</protein>
<keyword evidence="8" id="KW-1185">Reference proteome</keyword>
<keyword evidence="2" id="KW-0863">Zinc-finger</keyword>
<evidence type="ECO:0000259" key="6">
    <source>
        <dbReference type="Pfam" id="PF21157"/>
    </source>
</evidence>
<dbReference type="SUPFAM" id="SSF57716">
    <property type="entry name" value="Glucocorticoid receptor-like (DNA-binding domain)"/>
    <property type="match status" value="1"/>
</dbReference>
<reference evidence="7 8" key="1">
    <citation type="submission" date="2021-05" db="EMBL/GenBank/DDBJ databases">
        <title>The draft genome of Geobacter pelophilus DSM 12255.</title>
        <authorList>
            <person name="Xu Z."/>
            <person name="Masuda Y."/>
            <person name="Itoh H."/>
            <person name="Senoo K."/>
        </authorList>
    </citation>
    <scope>NUCLEOTIDE SEQUENCE [LARGE SCALE GENOMIC DNA]</scope>
    <source>
        <strain evidence="7 8">DSM 12255</strain>
    </source>
</reference>
<feature type="domain" description="DnaK suppressor protein DksA N-terminal" evidence="6">
    <location>
        <begin position="7"/>
        <end position="75"/>
    </location>
</feature>
<dbReference type="InterPro" id="IPR000962">
    <property type="entry name" value="Znf_DskA_TraR"/>
</dbReference>
<dbReference type="GO" id="GO:0008270">
    <property type="term" value="F:zinc ion binding"/>
    <property type="evidence" value="ECO:0007669"/>
    <property type="project" value="UniProtKB-KW"/>
</dbReference>
<proteinExistence type="predicted"/>
<dbReference type="SUPFAM" id="SSF109635">
    <property type="entry name" value="DnaK suppressor protein DksA, alpha-hairpin domain"/>
    <property type="match status" value="1"/>
</dbReference>
<feature type="domain" description="Zinc finger DksA/TraR C4-type" evidence="5">
    <location>
        <begin position="79"/>
        <end position="114"/>
    </location>
</feature>
<dbReference type="PANTHER" id="PTHR33823:SF4">
    <property type="entry name" value="GENERAL STRESS PROTEIN 16O"/>
    <property type="match status" value="1"/>
</dbReference>
<name>A0AAW4L3D6_9BACT</name>
<evidence type="ECO:0000256" key="2">
    <source>
        <dbReference type="ARBA" id="ARBA00022771"/>
    </source>
</evidence>
<dbReference type="Gene3D" id="1.20.120.910">
    <property type="entry name" value="DksA, coiled-coil domain"/>
    <property type="match status" value="1"/>
</dbReference>
<evidence type="ECO:0000313" key="7">
    <source>
        <dbReference type="EMBL" id="MBT0664010.1"/>
    </source>
</evidence>
<dbReference type="RefSeq" id="WP_214170781.1">
    <property type="nucleotide sequence ID" value="NZ_JAHCVJ010000002.1"/>
</dbReference>
<dbReference type="PANTHER" id="PTHR33823">
    <property type="entry name" value="RNA POLYMERASE-BINDING TRANSCRIPTION FACTOR DKSA-RELATED"/>
    <property type="match status" value="1"/>
</dbReference>
<organism evidence="7 8">
    <name type="scientific">Geoanaerobacter pelophilus</name>
    <dbReference type="NCBI Taxonomy" id="60036"/>
    <lineage>
        <taxon>Bacteria</taxon>
        <taxon>Pseudomonadati</taxon>
        <taxon>Thermodesulfobacteriota</taxon>
        <taxon>Desulfuromonadia</taxon>
        <taxon>Geobacterales</taxon>
        <taxon>Geobacteraceae</taxon>
        <taxon>Geoanaerobacter</taxon>
    </lineage>
</organism>
<dbReference type="InterPro" id="IPR037187">
    <property type="entry name" value="DnaK_N"/>
</dbReference>
<keyword evidence="1" id="KW-0479">Metal-binding</keyword>
<dbReference type="Pfam" id="PF01258">
    <property type="entry name" value="zf-dskA_traR"/>
    <property type="match status" value="1"/>
</dbReference>
<evidence type="ECO:0000259" key="5">
    <source>
        <dbReference type="Pfam" id="PF01258"/>
    </source>
</evidence>
<evidence type="ECO:0000256" key="3">
    <source>
        <dbReference type="ARBA" id="ARBA00022833"/>
    </source>
</evidence>
<dbReference type="InterPro" id="IPR020458">
    <property type="entry name" value="Znf_DskA_TraR_CS"/>
</dbReference>
<evidence type="ECO:0000256" key="4">
    <source>
        <dbReference type="PROSITE-ProRule" id="PRU00510"/>
    </source>
</evidence>
<dbReference type="InterPro" id="IPR048489">
    <property type="entry name" value="DksA_N"/>
</dbReference>